<keyword evidence="18" id="KW-1185">Reference proteome</keyword>
<dbReference type="SUPFAM" id="SSF52343">
    <property type="entry name" value="Ferredoxin reductase-like, C-terminal NADP-linked domain"/>
    <property type="match status" value="1"/>
</dbReference>
<keyword evidence="11" id="KW-0520">NAD</keyword>
<keyword evidence="17" id="KW-0223">Dioxygenase</keyword>
<dbReference type="InterPro" id="IPR039261">
    <property type="entry name" value="FNR_nucleotide-bd"/>
</dbReference>
<evidence type="ECO:0000256" key="14">
    <source>
        <dbReference type="RuleBase" id="RU000356"/>
    </source>
</evidence>
<keyword evidence="9" id="KW-0408">Iron</keyword>
<comment type="catalytic activity">
    <reaction evidence="12">
        <text>2 nitric oxide + NADH + 2 O2 = 2 nitrate + NAD(+) + H(+)</text>
        <dbReference type="Rhea" id="RHEA:19469"/>
        <dbReference type="ChEBI" id="CHEBI:15378"/>
        <dbReference type="ChEBI" id="CHEBI:15379"/>
        <dbReference type="ChEBI" id="CHEBI:16480"/>
        <dbReference type="ChEBI" id="CHEBI:17632"/>
        <dbReference type="ChEBI" id="CHEBI:57540"/>
        <dbReference type="ChEBI" id="CHEBI:57945"/>
        <dbReference type="EC" id="1.14.12.17"/>
    </reaction>
</comment>
<dbReference type="Pfam" id="PF00042">
    <property type="entry name" value="Globin"/>
    <property type="match status" value="1"/>
</dbReference>
<dbReference type="PROSITE" id="PS51384">
    <property type="entry name" value="FAD_FR"/>
    <property type="match status" value="1"/>
</dbReference>
<feature type="domain" description="Globin" evidence="15">
    <location>
        <begin position="1"/>
        <end position="141"/>
    </location>
</feature>
<keyword evidence="7" id="KW-0479">Metal-binding</keyword>
<evidence type="ECO:0000256" key="5">
    <source>
        <dbReference type="ARBA" id="ARBA00022621"/>
    </source>
</evidence>
<gene>
    <name evidence="17" type="ORF">SAMN05216561_12617</name>
</gene>
<dbReference type="FunFam" id="1.10.490.10:FF:000003">
    <property type="entry name" value="Flavohemoprotein"/>
    <property type="match status" value="1"/>
</dbReference>
<evidence type="ECO:0000256" key="13">
    <source>
        <dbReference type="ARBA" id="ARBA00049433"/>
    </source>
</evidence>
<dbReference type="InterPro" id="IPR000971">
    <property type="entry name" value="Globin"/>
</dbReference>
<dbReference type="InterPro" id="IPR017938">
    <property type="entry name" value="Riboflavin_synthase-like_b-brl"/>
</dbReference>
<evidence type="ECO:0000256" key="6">
    <source>
        <dbReference type="ARBA" id="ARBA00022714"/>
    </source>
</evidence>
<dbReference type="InterPro" id="IPR009050">
    <property type="entry name" value="Globin-like_sf"/>
</dbReference>
<dbReference type="InterPro" id="IPR017927">
    <property type="entry name" value="FAD-bd_FR_type"/>
</dbReference>
<evidence type="ECO:0000256" key="9">
    <source>
        <dbReference type="ARBA" id="ARBA00023004"/>
    </source>
</evidence>
<dbReference type="GO" id="GO:0046872">
    <property type="term" value="F:metal ion binding"/>
    <property type="evidence" value="ECO:0007669"/>
    <property type="project" value="UniProtKB-KW"/>
</dbReference>
<dbReference type="AlphaFoldDB" id="A0A1I3QNF8"/>
<dbReference type="CDD" id="cd06184">
    <property type="entry name" value="flavohem_like_fad_nad_binding"/>
    <property type="match status" value="1"/>
</dbReference>
<evidence type="ECO:0000313" key="18">
    <source>
        <dbReference type="Proteomes" id="UP000198649"/>
    </source>
</evidence>
<evidence type="ECO:0000313" key="17">
    <source>
        <dbReference type="EMBL" id="SFJ34657.1"/>
    </source>
</evidence>
<dbReference type="SUPFAM" id="SSF63380">
    <property type="entry name" value="Riboflavin synthase domain-like"/>
    <property type="match status" value="1"/>
</dbReference>
<dbReference type="GO" id="GO:0008941">
    <property type="term" value="F:nitric oxide dioxygenase NAD(P)H activity"/>
    <property type="evidence" value="ECO:0007669"/>
    <property type="project" value="UniProtKB-EC"/>
</dbReference>
<dbReference type="GO" id="GO:0019825">
    <property type="term" value="F:oxygen binding"/>
    <property type="evidence" value="ECO:0007669"/>
    <property type="project" value="InterPro"/>
</dbReference>
<keyword evidence="4 14" id="KW-0349">Heme</keyword>
<dbReference type="GO" id="GO:0071949">
    <property type="term" value="F:FAD binding"/>
    <property type="evidence" value="ECO:0007669"/>
    <property type="project" value="TreeGrafter"/>
</dbReference>
<proteinExistence type="inferred from homology"/>
<dbReference type="RefSeq" id="WP_091117305.1">
    <property type="nucleotide sequence ID" value="NZ_BKAF01000037.1"/>
</dbReference>
<dbReference type="Gene3D" id="1.10.490.10">
    <property type="entry name" value="Globins"/>
    <property type="match status" value="1"/>
</dbReference>
<dbReference type="Pfam" id="PF00175">
    <property type="entry name" value="NAD_binding_1"/>
    <property type="match status" value="1"/>
</dbReference>
<dbReference type="STRING" id="1005945.SAMN05216561_12617"/>
<protein>
    <recommendedName>
        <fullName evidence="3">nitric oxide dioxygenase</fullName>
        <ecNumber evidence="3">1.14.12.17</ecNumber>
    </recommendedName>
</protein>
<dbReference type="PANTHER" id="PTHR43396:SF3">
    <property type="entry name" value="FLAVOHEMOPROTEIN"/>
    <property type="match status" value="1"/>
</dbReference>
<organism evidence="17 18">
    <name type="scientific">Nocardioides psychrotolerans</name>
    <dbReference type="NCBI Taxonomy" id="1005945"/>
    <lineage>
        <taxon>Bacteria</taxon>
        <taxon>Bacillati</taxon>
        <taxon>Actinomycetota</taxon>
        <taxon>Actinomycetes</taxon>
        <taxon>Propionibacteriales</taxon>
        <taxon>Nocardioidaceae</taxon>
        <taxon>Nocardioides</taxon>
    </lineage>
</organism>
<dbReference type="EMBL" id="FOQG01000026">
    <property type="protein sequence ID" value="SFJ34657.1"/>
    <property type="molecule type" value="Genomic_DNA"/>
</dbReference>
<accession>A0A1I3QNF8</accession>
<dbReference type="InterPro" id="IPR001433">
    <property type="entry name" value="OxRdtase_FAD/NAD-bd"/>
</dbReference>
<sequence>MLSTRSTAIVKTTLPIIGAAIGDITPVFYQRMFAAHPELERDLFNRGNQAQGDQQSALAGAIAAYATLLVAEDGRDPVEVLARIAHKHASLGILEDQYAIVHEHLFAAIVEVLGDAITPEVASAWDEVYWHMAGALVSIEKRLYAGAGVADGDVWRTLVLRRRLQESPDTVSFVLGTPDHSTLPTAQPGQYVSVQVRLPDGARQIRQYSITRSAEPSEWEISVKAIPTGHTSDGTTTPAGEVSNFLHDNLFEGDEIRTSTPFGELVLDDSDRPLVLVSAGIGATPIIGILHYLAGIDSARQVLVLHADRSPGRHAHRQDLKELVSAMPTASLHRWYEDLGVRPTRDVLRAGRIDLASVEIPADAQVYLCGPLPFMEHVRTSLIEQNVRAADIHYEVFGPDKWLASA</sequence>
<evidence type="ECO:0000256" key="7">
    <source>
        <dbReference type="ARBA" id="ARBA00022723"/>
    </source>
</evidence>
<dbReference type="GO" id="GO:0020037">
    <property type="term" value="F:heme binding"/>
    <property type="evidence" value="ECO:0007669"/>
    <property type="project" value="InterPro"/>
</dbReference>
<evidence type="ECO:0000259" key="16">
    <source>
        <dbReference type="PROSITE" id="PS51384"/>
    </source>
</evidence>
<evidence type="ECO:0000256" key="12">
    <source>
        <dbReference type="ARBA" id="ARBA00048649"/>
    </source>
</evidence>
<dbReference type="Proteomes" id="UP000198649">
    <property type="component" value="Unassembled WGS sequence"/>
</dbReference>
<evidence type="ECO:0000256" key="4">
    <source>
        <dbReference type="ARBA" id="ARBA00022617"/>
    </source>
</evidence>
<dbReference type="Pfam" id="PF00970">
    <property type="entry name" value="FAD_binding_6"/>
    <property type="match status" value="1"/>
</dbReference>
<dbReference type="GO" id="GO:0071500">
    <property type="term" value="P:cellular response to nitrosative stress"/>
    <property type="evidence" value="ECO:0007669"/>
    <property type="project" value="TreeGrafter"/>
</dbReference>
<dbReference type="SUPFAM" id="SSF46458">
    <property type="entry name" value="Globin-like"/>
    <property type="match status" value="1"/>
</dbReference>
<dbReference type="GO" id="GO:0005344">
    <property type="term" value="F:oxygen carrier activity"/>
    <property type="evidence" value="ECO:0007669"/>
    <property type="project" value="UniProtKB-KW"/>
</dbReference>
<keyword evidence="6" id="KW-0001">2Fe-2S</keyword>
<name>A0A1I3QNF8_9ACTN</name>
<evidence type="ECO:0000256" key="2">
    <source>
        <dbReference type="ARBA" id="ARBA00006401"/>
    </source>
</evidence>
<dbReference type="EC" id="1.14.12.17" evidence="3"/>
<evidence type="ECO:0000256" key="3">
    <source>
        <dbReference type="ARBA" id="ARBA00012229"/>
    </source>
</evidence>
<feature type="domain" description="FAD-binding FR-type" evidence="16">
    <location>
        <begin position="153"/>
        <end position="268"/>
    </location>
</feature>
<reference evidence="17 18" key="1">
    <citation type="submission" date="2016-10" db="EMBL/GenBank/DDBJ databases">
        <authorList>
            <person name="de Groot N.N."/>
        </authorList>
    </citation>
    <scope>NUCLEOTIDE SEQUENCE [LARGE SCALE GENOMIC DNA]</scope>
    <source>
        <strain evidence="17 18">CGMCC 1.11156</strain>
    </source>
</reference>
<dbReference type="Gene3D" id="2.40.30.10">
    <property type="entry name" value="Translation factors"/>
    <property type="match status" value="1"/>
</dbReference>
<dbReference type="GO" id="GO:0046210">
    <property type="term" value="P:nitric oxide catabolic process"/>
    <property type="evidence" value="ECO:0007669"/>
    <property type="project" value="TreeGrafter"/>
</dbReference>
<evidence type="ECO:0000259" key="15">
    <source>
        <dbReference type="PROSITE" id="PS01033"/>
    </source>
</evidence>
<evidence type="ECO:0000256" key="8">
    <source>
        <dbReference type="ARBA" id="ARBA00022857"/>
    </source>
</evidence>
<comment type="similarity">
    <text evidence="2">In the C-terminal section; belongs to the flavoprotein pyridine nucleotide cytochrome reductase family.</text>
</comment>
<evidence type="ECO:0000256" key="11">
    <source>
        <dbReference type="ARBA" id="ARBA00023027"/>
    </source>
</evidence>
<dbReference type="PROSITE" id="PS01033">
    <property type="entry name" value="GLOBIN"/>
    <property type="match status" value="1"/>
</dbReference>
<keyword evidence="14" id="KW-0813">Transport</keyword>
<keyword evidence="10" id="KW-0411">Iron-sulfur</keyword>
<comment type="catalytic activity">
    <reaction evidence="13">
        <text>2 nitric oxide + NADPH + 2 O2 = 2 nitrate + NADP(+) + H(+)</text>
        <dbReference type="Rhea" id="RHEA:19465"/>
        <dbReference type="ChEBI" id="CHEBI:15378"/>
        <dbReference type="ChEBI" id="CHEBI:15379"/>
        <dbReference type="ChEBI" id="CHEBI:16480"/>
        <dbReference type="ChEBI" id="CHEBI:17632"/>
        <dbReference type="ChEBI" id="CHEBI:57783"/>
        <dbReference type="ChEBI" id="CHEBI:58349"/>
        <dbReference type="EC" id="1.14.12.17"/>
    </reaction>
</comment>
<dbReference type="Gene3D" id="3.40.50.80">
    <property type="entry name" value="Nucleotide-binding domain of ferredoxin-NADP reductase (FNR) module"/>
    <property type="match status" value="1"/>
</dbReference>
<dbReference type="OrthoDB" id="9801223at2"/>
<evidence type="ECO:0000256" key="10">
    <source>
        <dbReference type="ARBA" id="ARBA00023014"/>
    </source>
</evidence>
<keyword evidence="17" id="KW-0560">Oxidoreductase</keyword>
<keyword evidence="8" id="KW-0521">NADP</keyword>
<evidence type="ECO:0000256" key="1">
    <source>
        <dbReference type="ARBA" id="ARBA00001970"/>
    </source>
</evidence>
<dbReference type="InterPro" id="IPR012292">
    <property type="entry name" value="Globin/Proto"/>
</dbReference>
<keyword evidence="5 14" id="KW-0561">Oxygen transport</keyword>
<dbReference type="PANTHER" id="PTHR43396">
    <property type="entry name" value="FLAVOHEMOPROTEIN"/>
    <property type="match status" value="1"/>
</dbReference>
<dbReference type="InterPro" id="IPR008333">
    <property type="entry name" value="Cbr1-like_FAD-bd_dom"/>
</dbReference>
<dbReference type="GO" id="GO:0051537">
    <property type="term" value="F:2 iron, 2 sulfur cluster binding"/>
    <property type="evidence" value="ECO:0007669"/>
    <property type="project" value="UniProtKB-KW"/>
</dbReference>
<comment type="cofactor">
    <cofactor evidence="1">
        <name>heme b</name>
        <dbReference type="ChEBI" id="CHEBI:60344"/>
    </cofactor>
</comment>
<comment type="similarity">
    <text evidence="14">Belongs to the globin family.</text>
</comment>